<dbReference type="Pfam" id="PF13471">
    <property type="entry name" value="Transglut_core3"/>
    <property type="match status" value="1"/>
</dbReference>
<dbReference type="NCBIfam" id="NF033537">
    <property type="entry name" value="lasso_biosyn_B2"/>
    <property type="match status" value="1"/>
</dbReference>
<protein>
    <submittedName>
        <fullName evidence="2">Lasso peptide biosynthesis B2 protein</fullName>
    </submittedName>
</protein>
<sequence>MMTQFFKLNYREKAWFCEAWIRFLVWHLRIKLQPYNQWKAKLFIEPEHVIEPTNTLPAGLPTKLTATIEQAGRNHVILMNCLRRCLVTRDMLHRRSIPTKLHFGMRVCNGKAEAHCWLSCNGRLVNDSAEVVNRYAELQSVSVFNSLLTNMVTKGLTN</sequence>
<organism evidence="2 3">
    <name type="scientific">Salinimonas marina</name>
    <dbReference type="NCBI Taxonomy" id="2785918"/>
    <lineage>
        <taxon>Bacteria</taxon>
        <taxon>Pseudomonadati</taxon>
        <taxon>Pseudomonadota</taxon>
        <taxon>Gammaproteobacteria</taxon>
        <taxon>Alteromonadales</taxon>
        <taxon>Alteromonadaceae</taxon>
        <taxon>Alteromonas/Salinimonas group</taxon>
        <taxon>Salinimonas</taxon>
    </lineage>
</organism>
<keyword evidence="3" id="KW-1185">Reference proteome</keyword>
<gene>
    <name evidence="2" type="ORF">IT774_13570</name>
</gene>
<name>A0A7S9DWH4_9ALTE</name>
<evidence type="ECO:0000259" key="1">
    <source>
        <dbReference type="Pfam" id="PF13471"/>
    </source>
</evidence>
<dbReference type="InterPro" id="IPR053521">
    <property type="entry name" value="McjB-like"/>
</dbReference>
<evidence type="ECO:0000313" key="2">
    <source>
        <dbReference type="EMBL" id="QPG05145.1"/>
    </source>
</evidence>
<reference evidence="2 3" key="1">
    <citation type="submission" date="2020-11" db="EMBL/GenBank/DDBJ databases">
        <title>Complete genome sequence for Salinimonas sp. strain G2-b.</title>
        <authorList>
            <person name="Park S.-J."/>
        </authorList>
    </citation>
    <scope>NUCLEOTIDE SEQUENCE [LARGE SCALE GENOMIC DNA]</scope>
    <source>
        <strain evidence="2 3">G2-b</strain>
    </source>
</reference>
<dbReference type="EMBL" id="CP064795">
    <property type="protein sequence ID" value="QPG05145.1"/>
    <property type="molecule type" value="Genomic_DNA"/>
</dbReference>
<accession>A0A7S9DWH4</accession>
<dbReference type="AlphaFoldDB" id="A0A7S9DWH4"/>
<dbReference type="Proteomes" id="UP000595095">
    <property type="component" value="Chromosome"/>
</dbReference>
<dbReference type="InterPro" id="IPR032708">
    <property type="entry name" value="McjB_C"/>
</dbReference>
<proteinExistence type="predicted"/>
<feature type="domain" description="Microcin J25-processing protein McjB C-terminal" evidence="1">
    <location>
        <begin position="62"/>
        <end position="139"/>
    </location>
</feature>
<evidence type="ECO:0000313" key="3">
    <source>
        <dbReference type="Proteomes" id="UP000595095"/>
    </source>
</evidence>
<dbReference type="KEGG" id="smaa:IT774_13570"/>
<dbReference type="RefSeq" id="WP_195810236.1">
    <property type="nucleotide sequence ID" value="NZ_CP064795.1"/>
</dbReference>